<dbReference type="InterPro" id="IPR036388">
    <property type="entry name" value="WH-like_DNA-bd_sf"/>
</dbReference>
<feature type="domain" description="Mos1 transposase HTH" evidence="1">
    <location>
        <begin position="2"/>
        <end position="24"/>
    </location>
</feature>
<organism evidence="2 3">
    <name type="scientific">Trichonephila clavata</name>
    <name type="common">Joro spider</name>
    <name type="synonym">Nephila clavata</name>
    <dbReference type="NCBI Taxonomy" id="2740835"/>
    <lineage>
        <taxon>Eukaryota</taxon>
        <taxon>Metazoa</taxon>
        <taxon>Ecdysozoa</taxon>
        <taxon>Arthropoda</taxon>
        <taxon>Chelicerata</taxon>
        <taxon>Arachnida</taxon>
        <taxon>Araneae</taxon>
        <taxon>Araneomorphae</taxon>
        <taxon>Entelegynae</taxon>
        <taxon>Araneoidea</taxon>
        <taxon>Nephilidae</taxon>
        <taxon>Trichonephila</taxon>
    </lineage>
</organism>
<proteinExistence type="predicted"/>
<dbReference type="AlphaFoldDB" id="A0A8X6J5I0"/>
<dbReference type="Pfam" id="PF17906">
    <property type="entry name" value="HTH_48"/>
    <property type="match status" value="1"/>
</dbReference>
<evidence type="ECO:0000313" key="2">
    <source>
        <dbReference type="EMBL" id="GFR10973.1"/>
    </source>
</evidence>
<dbReference type="Gene3D" id="1.10.10.10">
    <property type="entry name" value="Winged helix-like DNA-binding domain superfamily/Winged helix DNA-binding domain"/>
    <property type="match status" value="1"/>
</dbReference>
<sequence>MEIYGEYAPSIKTCETCFRQFKSGAFNLKDSEHSGRPQSCQNEHLQELLDDNPTQIQQQLAKALNESQETISWRLRAMEKSINRVNWSHTI</sequence>
<keyword evidence="3" id="KW-1185">Reference proteome</keyword>
<accession>A0A8X6J5I0</accession>
<dbReference type="InterPro" id="IPR052709">
    <property type="entry name" value="Transposase-MT_Hybrid"/>
</dbReference>
<dbReference type="Proteomes" id="UP000887116">
    <property type="component" value="Unassembled WGS sequence"/>
</dbReference>
<name>A0A8X6J5I0_TRICU</name>
<dbReference type="EMBL" id="BMAO01026610">
    <property type="protein sequence ID" value="GFR10973.1"/>
    <property type="molecule type" value="Genomic_DNA"/>
</dbReference>
<dbReference type="PANTHER" id="PTHR46060:SF1">
    <property type="entry name" value="MARINER MOS1 TRANSPOSASE-LIKE PROTEIN"/>
    <property type="match status" value="1"/>
</dbReference>
<evidence type="ECO:0000313" key="3">
    <source>
        <dbReference type="Proteomes" id="UP000887116"/>
    </source>
</evidence>
<protein>
    <submittedName>
        <fullName evidence="2">Histone-lysine N-methyltransferase SETMAR</fullName>
    </submittedName>
</protein>
<dbReference type="OrthoDB" id="6431778at2759"/>
<gene>
    <name evidence="2" type="primary">EAG_13564</name>
    <name evidence="2" type="ORF">TNCT_616181</name>
</gene>
<dbReference type="PANTHER" id="PTHR46060">
    <property type="entry name" value="MARINER MOS1 TRANSPOSASE-LIKE PROTEIN"/>
    <property type="match status" value="1"/>
</dbReference>
<evidence type="ECO:0000259" key="1">
    <source>
        <dbReference type="Pfam" id="PF17906"/>
    </source>
</evidence>
<reference evidence="2" key="1">
    <citation type="submission" date="2020-07" db="EMBL/GenBank/DDBJ databases">
        <title>Multicomponent nature underlies the extraordinary mechanical properties of spider dragline silk.</title>
        <authorList>
            <person name="Kono N."/>
            <person name="Nakamura H."/>
            <person name="Mori M."/>
            <person name="Yoshida Y."/>
            <person name="Ohtoshi R."/>
            <person name="Malay A.D."/>
            <person name="Moran D.A.P."/>
            <person name="Tomita M."/>
            <person name="Numata K."/>
            <person name="Arakawa K."/>
        </authorList>
    </citation>
    <scope>NUCLEOTIDE SEQUENCE</scope>
</reference>
<comment type="caution">
    <text evidence="2">The sequence shown here is derived from an EMBL/GenBank/DDBJ whole genome shotgun (WGS) entry which is preliminary data.</text>
</comment>
<dbReference type="InterPro" id="IPR041426">
    <property type="entry name" value="Mos1_HTH"/>
</dbReference>